<evidence type="ECO:0000313" key="2">
    <source>
        <dbReference type="Proteomes" id="UP000249065"/>
    </source>
</evidence>
<accession>A0A327MDC0</accession>
<dbReference type="AlphaFoldDB" id="A0A327MDC0"/>
<sequence length="97" mass="10316">MPDRLDLLTYITGEPGPDVASPRVGDPVELRFLQGGRTIEAYSAAGQRLGRLPPAEREVIAGIVPAGLASLIGQIDALVPRPQRQGAGRIHIRVNAE</sequence>
<evidence type="ECO:0000313" key="1">
    <source>
        <dbReference type="EMBL" id="RAI60312.1"/>
    </source>
</evidence>
<dbReference type="Proteomes" id="UP000249065">
    <property type="component" value="Unassembled WGS sequence"/>
</dbReference>
<keyword evidence="2" id="KW-1185">Reference proteome</keyword>
<dbReference type="OrthoDB" id="7275408at2"/>
<protein>
    <submittedName>
        <fullName evidence="1">Uncharacterized protein</fullName>
    </submittedName>
</protein>
<reference evidence="2" key="1">
    <citation type="submission" date="2018-06" db="EMBL/GenBank/DDBJ databases">
        <authorList>
            <person name="Khan S.A."/>
        </authorList>
    </citation>
    <scope>NUCLEOTIDE SEQUENCE [LARGE SCALE GENOMIC DNA]</scope>
    <source>
        <strain evidence="2">DB-1506</strain>
    </source>
</reference>
<gene>
    <name evidence="1" type="ORF">DOO78_04380</name>
</gene>
<dbReference type="EMBL" id="QLIX01000002">
    <property type="protein sequence ID" value="RAI60312.1"/>
    <property type="molecule type" value="Genomic_DNA"/>
</dbReference>
<proteinExistence type="predicted"/>
<dbReference type="RefSeq" id="WP_111468498.1">
    <property type="nucleotide sequence ID" value="NZ_QLIX01000002.1"/>
</dbReference>
<organism evidence="1 2">
    <name type="scientific">Roseicella frigidaeris</name>
    <dbReference type="NCBI Taxonomy" id="2230885"/>
    <lineage>
        <taxon>Bacteria</taxon>
        <taxon>Pseudomonadati</taxon>
        <taxon>Pseudomonadota</taxon>
        <taxon>Alphaproteobacteria</taxon>
        <taxon>Acetobacterales</taxon>
        <taxon>Roseomonadaceae</taxon>
        <taxon>Roseicella</taxon>
    </lineage>
</organism>
<name>A0A327MDC0_9PROT</name>
<comment type="caution">
    <text evidence="1">The sequence shown here is derived from an EMBL/GenBank/DDBJ whole genome shotgun (WGS) entry which is preliminary data.</text>
</comment>